<organism evidence="1 2">
    <name type="scientific">Eumeta variegata</name>
    <name type="common">Bagworm moth</name>
    <name type="synonym">Eumeta japonica</name>
    <dbReference type="NCBI Taxonomy" id="151549"/>
    <lineage>
        <taxon>Eukaryota</taxon>
        <taxon>Metazoa</taxon>
        <taxon>Ecdysozoa</taxon>
        <taxon>Arthropoda</taxon>
        <taxon>Hexapoda</taxon>
        <taxon>Insecta</taxon>
        <taxon>Pterygota</taxon>
        <taxon>Neoptera</taxon>
        <taxon>Endopterygota</taxon>
        <taxon>Lepidoptera</taxon>
        <taxon>Glossata</taxon>
        <taxon>Ditrysia</taxon>
        <taxon>Tineoidea</taxon>
        <taxon>Psychidae</taxon>
        <taxon>Oiketicinae</taxon>
        <taxon>Eumeta</taxon>
    </lineage>
</organism>
<protein>
    <submittedName>
        <fullName evidence="1">Uncharacterized protein</fullName>
    </submittedName>
</protein>
<dbReference type="AlphaFoldDB" id="A0A4C1ZBV4"/>
<keyword evidence="2" id="KW-1185">Reference proteome</keyword>
<evidence type="ECO:0000313" key="2">
    <source>
        <dbReference type="Proteomes" id="UP000299102"/>
    </source>
</evidence>
<accession>A0A4C1ZBV4</accession>
<reference evidence="1 2" key="1">
    <citation type="journal article" date="2019" name="Commun. Biol.">
        <title>The bagworm genome reveals a unique fibroin gene that provides high tensile strength.</title>
        <authorList>
            <person name="Kono N."/>
            <person name="Nakamura H."/>
            <person name="Ohtoshi R."/>
            <person name="Tomita M."/>
            <person name="Numata K."/>
            <person name="Arakawa K."/>
        </authorList>
    </citation>
    <scope>NUCLEOTIDE SEQUENCE [LARGE SCALE GENOMIC DNA]</scope>
</reference>
<comment type="caution">
    <text evidence="1">The sequence shown here is derived from an EMBL/GenBank/DDBJ whole genome shotgun (WGS) entry which is preliminary data.</text>
</comment>
<proteinExistence type="predicted"/>
<gene>
    <name evidence="1" type="ORF">EVAR_55687_1</name>
</gene>
<dbReference type="Proteomes" id="UP000299102">
    <property type="component" value="Unassembled WGS sequence"/>
</dbReference>
<sequence>MAVVRNPNYIGALRTSSKAARRHKECQLREKSFEPFRVTRRSNVIGDDYAPRRGKEATAESSGFVRFRDREKRSEASSYLRIDGKSKSL</sequence>
<dbReference type="EMBL" id="BGZK01001723">
    <property type="protein sequence ID" value="GBP85210.1"/>
    <property type="molecule type" value="Genomic_DNA"/>
</dbReference>
<name>A0A4C1ZBV4_EUMVA</name>
<evidence type="ECO:0000313" key="1">
    <source>
        <dbReference type="EMBL" id="GBP85210.1"/>
    </source>
</evidence>